<sequence length="147" mass="15512">MSRQTMMALALGTVALAVLPLAQAAAESGPSNIDRICAAHGLAPQTADFDVCVNRVASALDHGQPGQADREAALVRSAKETCSAYGVPSSSLSYRGCVRNEIERHSAQPARYQPSAGSATKVDSYGFRYDSEGNLFDPDGYPIRPVP</sequence>
<evidence type="ECO:0000313" key="3">
    <source>
        <dbReference type="Proteomes" id="UP000190092"/>
    </source>
</evidence>
<dbReference type="AlphaFoldDB" id="A0A1T4MW57"/>
<feature type="chain" id="PRO_5012526949" evidence="1">
    <location>
        <begin position="25"/>
        <end position="147"/>
    </location>
</feature>
<gene>
    <name evidence="2" type="ORF">SAMN02745126_01998</name>
</gene>
<dbReference type="OrthoDB" id="7376161at2"/>
<evidence type="ECO:0000256" key="1">
    <source>
        <dbReference type="SAM" id="SignalP"/>
    </source>
</evidence>
<feature type="signal peptide" evidence="1">
    <location>
        <begin position="1"/>
        <end position="24"/>
    </location>
</feature>
<dbReference type="EMBL" id="FUWJ01000002">
    <property type="protein sequence ID" value="SJZ71340.1"/>
    <property type="molecule type" value="Genomic_DNA"/>
</dbReference>
<evidence type="ECO:0000313" key="2">
    <source>
        <dbReference type="EMBL" id="SJZ71340.1"/>
    </source>
</evidence>
<keyword evidence="1" id="KW-0732">Signal</keyword>
<proteinExistence type="predicted"/>
<protein>
    <submittedName>
        <fullName evidence="2">Uncharacterized protein</fullName>
    </submittedName>
</protein>
<organism evidence="2 3">
    <name type="scientific">Enhydrobacter aerosaccus</name>
    <dbReference type="NCBI Taxonomy" id="225324"/>
    <lineage>
        <taxon>Bacteria</taxon>
        <taxon>Pseudomonadati</taxon>
        <taxon>Pseudomonadota</taxon>
        <taxon>Alphaproteobacteria</taxon>
        <taxon>Hyphomicrobiales</taxon>
        <taxon>Enhydrobacter</taxon>
    </lineage>
</organism>
<dbReference type="RefSeq" id="WP_085933731.1">
    <property type="nucleotide sequence ID" value="NZ_FUWJ01000002.1"/>
</dbReference>
<dbReference type="Proteomes" id="UP000190092">
    <property type="component" value="Unassembled WGS sequence"/>
</dbReference>
<name>A0A1T4MW57_9HYPH</name>
<dbReference type="STRING" id="225324.SAMN02745126_01998"/>
<accession>A0A1T4MW57</accession>
<reference evidence="3" key="1">
    <citation type="submission" date="2017-02" db="EMBL/GenBank/DDBJ databases">
        <authorList>
            <person name="Varghese N."/>
            <person name="Submissions S."/>
        </authorList>
    </citation>
    <scope>NUCLEOTIDE SEQUENCE [LARGE SCALE GENOMIC DNA]</scope>
    <source>
        <strain evidence="3">ATCC 27094</strain>
    </source>
</reference>
<keyword evidence="3" id="KW-1185">Reference proteome</keyword>